<accession>I7GD97</accession>
<name>I7GD97_MACFA</name>
<organism evidence="1">
    <name type="scientific">Macaca fascicularis</name>
    <name type="common">Crab-eating macaque</name>
    <name type="synonym">Cynomolgus monkey</name>
    <dbReference type="NCBI Taxonomy" id="9541"/>
    <lineage>
        <taxon>Eukaryota</taxon>
        <taxon>Metazoa</taxon>
        <taxon>Chordata</taxon>
        <taxon>Craniata</taxon>
        <taxon>Vertebrata</taxon>
        <taxon>Euteleostomi</taxon>
        <taxon>Mammalia</taxon>
        <taxon>Eutheria</taxon>
        <taxon>Euarchontoglires</taxon>
        <taxon>Primates</taxon>
        <taxon>Haplorrhini</taxon>
        <taxon>Catarrhini</taxon>
        <taxon>Cercopithecidae</taxon>
        <taxon>Cercopithecinae</taxon>
        <taxon>Macaca</taxon>
    </lineage>
</organism>
<dbReference type="AlphaFoldDB" id="I7GD97"/>
<protein>
    <submittedName>
        <fullName evidence="1">Macaca fascicularis brain cDNA clone: QflA-21616, similar to human p53 target zinc finger protein (WIG1), transcriptvariant 1, mRNA, RefSeq: NM_022470.2</fullName>
    </submittedName>
</protein>
<evidence type="ECO:0000313" key="1">
    <source>
        <dbReference type="EMBL" id="BAE90294.1"/>
    </source>
</evidence>
<dbReference type="EMBL" id="AB173232">
    <property type="protein sequence ID" value="BAE90294.1"/>
    <property type="molecule type" value="mRNA"/>
</dbReference>
<sequence length="31" mass="3579">MYSSFNILVIRIFSKDLITISEVRATVYEAV</sequence>
<reference evidence="1" key="1">
    <citation type="journal article" date="2007" name="PLoS Biol.">
        <title>Rate of evolution in brain-expressed genes in humans and other primates.</title>
        <authorList>
            <person name="Wang H.-Y."/>
            <person name="Chien H.-C."/>
            <person name="Osada N."/>
            <person name="Hashimoto K."/>
            <person name="Sugano S."/>
            <person name="Gojobori T."/>
            <person name="Chou C.-K."/>
            <person name="Tsai S.-F."/>
            <person name="Wu C.-I."/>
            <person name="Shen C.-K.J."/>
        </authorList>
    </citation>
    <scope>NUCLEOTIDE SEQUENCE</scope>
</reference>
<proteinExistence type="evidence at transcript level"/>